<dbReference type="InterPro" id="IPR004143">
    <property type="entry name" value="BPL_LPL_catalytic"/>
</dbReference>
<comment type="caution">
    <text evidence="3">The sequence shown here is derived from an EMBL/GenBank/DDBJ whole genome shotgun (WGS) entry which is preliminary data.</text>
</comment>
<name>A0ABQ1M7S5_9BACT</name>
<proteinExistence type="predicted"/>
<sequence>MYKILANTIFLGKDIINLPECHSTNEIAMAKVKSKEGAEGTIVVTENQTKGKGQRGNVWYTQAGKNLTFSLILSPKFLKPLDQFNLNIVASKAIHEVLSQYVHGLKIKWPNDIVHEEDGKLGGILIENIIGQNSIEYSIVGIGLNLNQLTFEISSATSVAKLSGGEVEKWEIFKLLIQKIESNYLELKRGNVKNLKDYYMHHLYQFDQMNRYKDSIEFEGKIVAINDYGQLGIQKKEGIINYYNFKEVSFL</sequence>
<dbReference type="RefSeq" id="WP_188440293.1">
    <property type="nucleotide sequence ID" value="NZ_BMFD01000003.1"/>
</dbReference>
<evidence type="ECO:0000259" key="2">
    <source>
        <dbReference type="PROSITE" id="PS51733"/>
    </source>
</evidence>
<dbReference type="InterPro" id="IPR004408">
    <property type="entry name" value="Biotin_CoA_COase_ligase"/>
</dbReference>
<keyword evidence="4" id="KW-1185">Reference proteome</keyword>
<dbReference type="EMBL" id="BMFD01000003">
    <property type="protein sequence ID" value="GGC32957.1"/>
    <property type="molecule type" value="Genomic_DNA"/>
</dbReference>
<dbReference type="Pfam" id="PF03099">
    <property type="entry name" value="BPL_LplA_LipB"/>
    <property type="match status" value="1"/>
</dbReference>
<organism evidence="3 4">
    <name type="scientific">Belliella aquatica</name>
    <dbReference type="NCBI Taxonomy" id="1323734"/>
    <lineage>
        <taxon>Bacteria</taxon>
        <taxon>Pseudomonadati</taxon>
        <taxon>Bacteroidota</taxon>
        <taxon>Cytophagia</taxon>
        <taxon>Cytophagales</taxon>
        <taxon>Cyclobacteriaceae</taxon>
        <taxon>Belliella</taxon>
    </lineage>
</organism>
<dbReference type="PANTHER" id="PTHR12835:SF5">
    <property type="entry name" value="BIOTIN--PROTEIN LIGASE"/>
    <property type="match status" value="1"/>
</dbReference>
<feature type="domain" description="BPL/LPL catalytic" evidence="2">
    <location>
        <begin position="10"/>
        <end position="188"/>
    </location>
</feature>
<dbReference type="InterPro" id="IPR045864">
    <property type="entry name" value="aa-tRNA-synth_II/BPL/LPL"/>
</dbReference>
<dbReference type="NCBIfam" id="TIGR00121">
    <property type="entry name" value="birA_ligase"/>
    <property type="match status" value="1"/>
</dbReference>
<dbReference type="PANTHER" id="PTHR12835">
    <property type="entry name" value="BIOTIN PROTEIN LIGASE"/>
    <property type="match status" value="1"/>
</dbReference>
<dbReference type="GO" id="GO:0016874">
    <property type="term" value="F:ligase activity"/>
    <property type="evidence" value="ECO:0007669"/>
    <property type="project" value="UniProtKB-KW"/>
</dbReference>
<protein>
    <submittedName>
        <fullName evidence="3">Biotin--[acetyl-CoA-carboxylase] ligase</fullName>
    </submittedName>
</protein>
<keyword evidence="1 3" id="KW-0436">Ligase</keyword>
<dbReference type="CDD" id="cd16442">
    <property type="entry name" value="BPL"/>
    <property type="match status" value="1"/>
</dbReference>
<gene>
    <name evidence="3" type="ORF">GCM10010993_09780</name>
</gene>
<evidence type="ECO:0000313" key="4">
    <source>
        <dbReference type="Proteomes" id="UP000635885"/>
    </source>
</evidence>
<dbReference type="Gene3D" id="3.30.930.10">
    <property type="entry name" value="Bira Bifunctional Protein, Domain 2"/>
    <property type="match status" value="1"/>
</dbReference>
<dbReference type="Proteomes" id="UP000635885">
    <property type="component" value="Unassembled WGS sequence"/>
</dbReference>
<accession>A0ABQ1M7S5</accession>
<evidence type="ECO:0000313" key="3">
    <source>
        <dbReference type="EMBL" id="GGC32957.1"/>
    </source>
</evidence>
<dbReference type="PROSITE" id="PS51733">
    <property type="entry name" value="BPL_LPL_CATALYTIC"/>
    <property type="match status" value="1"/>
</dbReference>
<reference evidence="4" key="1">
    <citation type="journal article" date="2019" name="Int. J. Syst. Evol. Microbiol.">
        <title>The Global Catalogue of Microorganisms (GCM) 10K type strain sequencing project: providing services to taxonomists for standard genome sequencing and annotation.</title>
        <authorList>
            <consortium name="The Broad Institute Genomics Platform"/>
            <consortium name="The Broad Institute Genome Sequencing Center for Infectious Disease"/>
            <person name="Wu L."/>
            <person name="Ma J."/>
        </authorList>
    </citation>
    <scope>NUCLEOTIDE SEQUENCE [LARGE SCALE GENOMIC DNA]</scope>
    <source>
        <strain evidence="4">CGMCC 1.12479</strain>
    </source>
</reference>
<dbReference type="SUPFAM" id="SSF55681">
    <property type="entry name" value="Class II aaRS and biotin synthetases"/>
    <property type="match status" value="1"/>
</dbReference>
<evidence type="ECO:0000256" key="1">
    <source>
        <dbReference type="ARBA" id="ARBA00022598"/>
    </source>
</evidence>